<feature type="repeat" description="WD" evidence="6">
    <location>
        <begin position="127"/>
        <end position="170"/>
    </location>
</feature>
<keyword evidence="3 6" id="KW-0853">WD repeat</keyword>
<evidence type="ECO:0000313" key="9">
    <source>
        <dbReference type="EMBL" id="KAK1292686.1"/>
    </source>
</evidence>
<dbReference type="Gene3D" id="2.130.10.10">
    <property type="entry name" value="YVTN repeat-like/Quinoprotein amine dehydrogenase"/>
    <property type="match status" value="3"/>
</dbReference>
<dbReference type="InterPro" id="IPR020472">
    <property type="entry name" value="WD40_PAC1"/>
</dbReference>
<evidence type="ECO:0000313" key="10">
    <source>
        <dbReference type="Proteomes" id="UP001180020"/>
    </source>
</evidence>
<evidence type="ECO:0000256" key="3">
    <source>
        <dbReference type="ARBA" id="ARBA00022574"/>
    </source>
</evidence>
<keyword evidence="10" id="KW-1185">Reference proteome</keyword>
<reference evidence="9" key="2">
    <citation type="submission" date="2023-06" db="EMBL/GenBank/DDBJ databases">
        <authorList>
            <person name="Ma L."/>
            <person name="Liu K.-W."/>
            <person name="Li Z."/>
            <person name="Hsiao Y.-Y."/>
            <person name="Qi Y."/>
            <person name="Fu T."/>
            <person name="Tang G."/>
            <person name="Zhang D."/>
            <person name="Sun W.-H."/>
            <person name="Liu D.-K."/>
            <person name="Li Y."/>
            <person name="Chen G.-Z."/>
            <person name="Liu X.-D."/>
            <person name="Liao X.-Y."/>
            <person name="Jiang Y.-T."/>
            <person name="Yu X."/>
            <person name="Hao Y."/>
            <person name="Huang J."/>
            <person name="Zhao X.-W."/>
            <person name="Ke S."/>
            <person name="Chen Y.-Y."/>
            <person name="Wu W.-L."/>
            <person name="Hsu J.-L."/>
            <person name="Lin Y.-F."/>
            <person name="Huang M.-D."/>
            <person name="Li C.-Y."/>
            <person name="Huang L."/>
            <person name="Wang Z.-W."/>
            <person name="Zhao X."/>
            <person name="Zhong W.-Y."/>
            <person name="Peng D.-H."/>
            <person name="Ahmad S."/>
            <person name="Lan S."/>
            <person name="Zhang J.-S."/>
            <person name="Tsai W.-C."/>
            <person name="Van De Peer Y."/>
            <person name="Liu Z.-J."/>
        </authorList>
    </citation>
    <scope>NUCLEOTIDE SEQUENCE</scope>
    <source>
        <strain evidence="9">CP</strain>
        <tissue evidence="9">Leaves</tissue>
    </source>
</reference>
<feature type="region of interest" description="Disordered" evidence="7">
    <location>
        <begin position="1"/>
        <end position="29"/>
    </location>
</feature>
<dbReference type="PANTHER" id="PTHR19924:SF26">
    <property type="entry name" value="U3 SMALL NUCLEOLAR RNA-ASSOCIATED PROTEIN 15 HOMOLOG"/>
    <property type="match status" value="1"/>
</dbReference>
<dbReference type="EMBL" id="JAUJYO010000017">
    <property type="protein sequence ID" value="KAK1292686.1"/>
    <property type="molecule type" value="Genomic_DNA"/>
</dbReference>
<dbReference type="GO" id="GO:0005730">
    <property type="term" value="C:nucleolus"/>
    <property type="evidence" value="ECO:0007669"/>
    <property type="project" value="UniProtKB-SubCell"/>
</dbReference>
<dbReference type="PANTHER" id="PTHR19924">
    <property type="entry name" value="UTP15 U3 SMALL NUCLEOLAR RNA-ASSOCIATED PROTEIN 15 FAMILY MEMBER"/>
    <property type="match status" value="1"/>
</dbReference>
<dbReference type="AlphaFoldDB" id="A0AAV9CU23"/>
<evidence type="ECO:0000256" key="6">
    <source>
        <dbReference type="PROSITE-ProRule" id="PRU00221"/>
    </source>
</evidence>
<dbReference type="InterPro" id="IPR001680">
    <property type="entry name" value="WD40_rpt"/>
</dbReference>
<dbReference type="CDD" id="cd00200">
    <property type="entry name" value="WD40"/>
    <property type="match status" value="1"/>
</dbReference>
<evidence type="ECO:0000259" key="8">
    <source>
        <dbReference type="Pfam" id="PF09384"/>
    </source>
</evidence>
<reference evidence="9" key="1">
    <citation type="journal article" date="2023" name="Nat. Commun.">
        <title>Diploid and tetraploid genomes of Acorus and the evolution of monocots.</title>
        <authorList>
            <person name="Ma L."/>
            <person name="Liu K.W."/>
            <person name="Li Z."/>
            <person name="Hsiao Y.Y."/>
            <person name="Qi Y."/>
            <person name="Fu T."/>
            <person name="Tang G.D."/>
            <person name="Zhang D."/>
            <person name="Sun W.H."/>
            <person name="Liu D.K."/>
            <person name="Li Y."/>
            <person name="Chen G.Z."/>
            <person name="Liu X.D."/>
            <person name="Liao X.Y."/>
            <person name="Jiang Y.T."/>
            <person name="Yu X."/>
            <person name="Hao Y."/>
            <person name="Huang J."/>
            <person name="Zhao X.W."/>
            <person name="Ke S."/>
            <person name="Chen Y.Y."/>
            <person name="Wu W.L."/>
            <person name="Hsu J.L."/>
            <person name="Lin Y.F."/>
            <person name="Huang M.D."/>
            <person name="Li C.Y."/>
            <person name="Huang L."/>
            <person name="Wang Z.W."/>
            <person name="Zhao X."/>
            <person name="Zhong W.Y."/>
            <person name="Peng D.H."/>
            <person name="Ahmad S."/>
            <person name="Lan S."/>
            <person name="Zhang J.S."/>
            <person name="Tsai W.C."/>
            <person name="Van de Peer Y."/>
            <person name="Liu Z.J."/>
        </authorList>
    </citation>
    <scope>NUCLEOTIDE SEQUENCE</scope>
    <source>
        <strain evidence="9">CP</strain>
    </source>
</reference>
<keyword evidence="2" id="KW-0698">rRNA processing</keyword>
<evidence type="ECO:0000256" key="4">
    <source>
        <dbReference type="ARBA" id="ARBA00022737"/>
    </source>
</evidence>
<feature type="repeat" description="WD" evidence="6">
    <location>
        <begin position="172"/>
        <end position="214"/>
    </location>
</feature>
<dbReference type="GO" id="GO:0045943">
    <property type="term" value="P:positive regulation of transcription by RNA polymerase I"/>
    <property type="evidence" value="ECO:0007669"/>
    <property type="project" value="TreeGrafter"/>
</dbReference>
<evidence type="ECO:0000256" key="2">
    <source>
        <dbReference type="ARBA" id="ARBA00022552"/>
    </source>
</evidence>
<dbReference type="GO" id="GO:0006364">
    <property type="term" value="P:rRNA processing"/>
    <property type="evidence" value="ECO:0007669"/>
    <property type="project" value="UniProtKB-KW"/>
</dbReference>
<evidence type="ECO:0000256" key="7">
    <source>
        <dbReference type="SAM" id="MobiDB-lite"/>
    </source>
</evidence>
<feature type="domain" description="U3 small nucleolar RNA-associated protein 15 C-terminal" evidence="8">
    <location>
        <begin position="380"/>
        <end position="521"/>
    </location>
</feature>
<evidence type="ECO:0000256" key="1">
    <source>
        <dbReference type="ARBA" id="ARBA00004604"/>
    </source>
</evidence>
<dbReference type="Proteomes" id="UP001180020">
    <property type="component" value="Unassembled WGS sequence"/>
</dbReference>
<dbReference type="InterPro" id="IPR036322">
    <property type="entry name" value="WD40_repeat_dom_sf"/>
</dbReference>
<sequence length="527" mass="58378">MSSGGHSKPYFPVESGPQPPSRKPQRTPEAKYWRSFKTDPHTTGLLHPVTALEFSPSAPHDLVAASSATLLLHEGLSLLPKSHHISDFPDVSYSPSFRCDGSLLASGCESGLIQVFDPKTRLILRRLRSHRRPVRVVRYPKLSDKLHLFSGGDDAVLNYWDVAVESVVSTFHGAHKDYIRGGSASPVSPEVFATGSYDHTVRLWDVRVPNQLVSGVFDHGKPIECVLFLPSGGLIATAGGSSVKIWDVIGGGRLVHTMDGHNKTVTSLCVGRTGTANEPRLLSVSLDGYLKVFDFASFKFTSSMRFPSPLMSVGFSPTGHGRVVGTSNGVIYIGQRKAKSIESTLSDKNTMLWDPIIAGDTKALKPNNFRYFQRQGKDEKLSEGAFVLKRVKKVRVAEHDRLLKKFRHREALVSALNNKNPNAVIAVMNELVARRKLLKCLGNLDVGELGMLLGFLHKYVTLPKHARFLMALAKKVIQMRAEDIKASETLQRHALNLRRMVREEVHIQRSLQEIQGIISPLLKLARR</sequence>
<keyword evidence="5" id="KW-0539">Nucleus</keyword>
<evidence type="ECO:0000256" key="5">
    <source>
        <dbReference type="ARBA" id="ARBA00023242"/>
    </source>
</evidence>
<dbReference type="PRINTS" id="PR00320">
    <property type="entry name" value="GPROTEINBRPT"/>
</dbReference>
<dbReference type="SMART" id="SM00320">
    <property type="entry name" value="WD40"/>
    <property type="match status" value="5"/>
</dbReference>
<name>A0AAV9CU23_ACOCL</name>
<comment type="caution">
    <text evidence="9">The sequence shown here is derived from an EMBL/GenBank/DDBJ whole genome shotgun (WGS) entry which is preliminary data.</text>
</comment>
<accession>A0AAV9CU23</accession>
<dbReference type="SUPFAM" id="SSF50978">
    <property type="entry name" value="WD40 repeat-like"/>
    <property type="match status" value="1"/>
</dbReference>
<gene>
    <name evidence="9" type="ORF">QJS10_CPB17g01513</name>
</gene>
<comment type="subcellular location">
    <subcellularLocation>
        <location evidence="1">Nucleus</location>
        <location evidence="1">Nucleolus</location>
    </subcellularLocation>
</comment>
<keyword evidence="4" id="KW-0677">Repeat</keyword>
<proteinExistence type="predicted"/>
<organism evidence="9 10">
    <name type="scientific">Acorus calamus</name>
    <name type="common">Sweet flag</name>
    <dbReference type="NCBI Taxonomy" id="4465"/>
    <lineage>
        <taxon>Eukaryota</taxon>
        <taxon>Viridiplantae</taxon>
        <taxon>Streptophyta</taxon>
        <taxon>Embryophyta</taxon>
        <taxon>Tracheophyta</taxon>
        <taxon>Spermatophyta</taxon>
        <taxon>Magnoliopsida</taxon>
        <taxon>Liliopsida</taxon>
        <taxon>Acoraceae</taxon>
        <taxon>Acorus</taxon>
    </lineage>
</organism>
<protein>
    <recommendedName>
        <fullName evidence="8">U3 small nucleolar RNA-associated protein 15 C-terminal domain-containing protein</fullName>
    </recommendedName>
</protein>
<dbReference type="Pfam" id="PF09384">
    <property type="entry name" value="UTP15_C"/>
    <property type="match status" value="1"/>
</dbReference>
<dbReference type="InterPro" id="IPR018983">
    <property type="entry name" value="U3_snoRNA-assocProt_15_C"/>
</dbReference>
<dbReference type="Pfam" id="PF00400">
    <property type="entry name" value="WD40"/>
    <property type="match status" value="3"/>
</dbReference>
<dbReference type="PROSITE" id="PS50082">
    <property type="entry name" value="WD_REPEATS_2"/>
    <property type="match status" value="2"/>
</dbReference>
<dbReference type="InterPro" id="IPR015943">
    <property type="entry name" value="WD40/YVTN_repeat-like_dom_sf"/>
</dbReference>